<sequence>MFLAIVIVTSIGSVVLYIVVYALTRKNVRSAQKIQMGSKAAEAFARRQRKLTMTMNISCVITVVLFVLPMCISFLVGDAVNTPLYDFVTVYSGISCNFNPLAILAALFIMQEDVKAAVLSSLPRCLHRLIERRLPNFVPAKTFGDTLSMADGLTTQHKNHPTAGFSHLPQQTTKIAVKPLPKNEELPQRCDHAIHFQRCEIRH</sequence>
<feature type="transmembrane region" description="Helical" evidence="1">
    <location>
        <begin position="55"/>
        <end position="76"/>
    </location>
</feature>
<dbReference type="OrthoDB" id="5857186at2759"/>
<keyword evidence="1" id="KW-1133">Transmembrane helix</keyword>
<dbReference type="SUPFAM" id="SSF81321">
    <property type="entry name" value="Family A G protein-coupled receptor-like"/>
    <property type="match status" value="1"/>
</dbReference>
<feature type="transmembrane region" description="Helical" evidence="1">
    <location>
        <begin position="88"/>
        <end position="110"/>
    </location>
</feature>
<evidence type="ECO:0000313" key="3">
    <source>
        <dbReference type="Proteomes" id="UP000271098"/>
    </source>
</evidence>
<dbReference type="EMBL" id="UYRT01001563">
    <property type="protein sequence ID" value="VDK29823.1"/>
    <property type="molecule type" value="Genomic_DNA"/>
</dbReference>
<dbReference type="AlphaFoldDB" id="A0A183CXY8"/>
<keyword evidence="1" id="KW-0472">Membrane</keyword>
<dbReference type="WBParaSite" id="GPUH_0000133101-mRNA-1">
    <property type="protein sequence ID" value="GPUH_0000133101-mRNA-1"/>
    <property type="gene ID" value="GPUH_0000133101"/>
</dbReference>
<protein>
    <submittedName>
        <fullName evidence="4">G_PROTEIN_RECEP_F1_2 domain-containing protein</fullName>
    </submittedName>
</protein>
<evidence type="ECO:0000256" key="1">
    <source>
        <dbReference type="SAM" id="Phobius"/>
    </source>
</evidence>
<organism evidence="4">
    <name type="scientific">Gongylonema pulchrum</name>
    <dbReference type="NCBI Taxonomy" id="637853"/>
    <lineage>
        <taxon>Eukaryota</taxon>
        <taxon>Metazoa</taxon>
        <taxon>Ecdysozoa</taxon>
        <taxon>Nematoda</taxon>
        <taxon>Chromadorea</taxon>
        <taxon>Rhabditida</taxon>
        <taxon>Spirurina</taxon>
        <taxon>Spiruromorpha</taxon>
        <taxon>Spiruroidea</taxon>
        <taxon>Gongylonematidae</taxon>
        <taxon>Gongylonema</taxon>
    </lineage>
</organism>
<dbReference type="Pfam" id="PF10323">
    <property type="entry name" value="7TM_GPCR_Srv"/>
    <property type="match status" value="1"/>
</dbReference>
<evidence type="ECO:0000313" key="4">
    <source>
        <dbReference type="WBParaSite" id="GPUH_0000133101-mRNA-1"/>
    </source>
</evidence>
<proteinExistence type="predicted"/>
<reference evidence="2 3" key="2">
    <citation type="submission" date="2018-11" db="EMBL/GenBank/DDBJ databases">
        <authorList>
            <consortium name="Pathogen Informatics"/>
        </authorList>
    </citation>
    <scope>NUCLEOTIDE SEQUENCE [LARGE SCALE GENOMIC DNA]</scope>
</reference>
<dbReference type="Proteomes" id="UP000271098">
    <property type="component" value="Unassembled WGS sequence"/>
</dbReference>
<keyword evidence="1" id="KW-0812">Transmembrane</keyword>
<gene>
    <name evidence="2" type="ORF">GPUH_LOCUS1329</name>
</gene>
<dbReference type="InterPro" id="IPR019426">
    <property type="entry name" value="7TM_GPCR_serpentine_rcpt_Srv"/>
</dbReference>
<keyword evidence="3" id="KW-1185">Reference proteome</keyword>
<feature type="transmembrane region" description="Helical" evidence="1">
    <location>
        <begin position="6"/>
        <end position="24"/>
    </location>
</feature>
<accession>A0A183CXY8</accession>
<reference evidence="4" key="1">
    <citation type="submission" date="2016-06" db="UniProtKB">
        <authorList>
            <consortium name="WormBaseParasite"/>
        </authorList>
    </citation>
    <scope>IDENTIFICATION</scope>
</reference>
<evidence type="ECO:0000313" key="2">
    <source>
        <dbReference type="EMBL" id="VDK29823.1"/>
    </source>
</evidence>
<name>A0A183CXY8_9BILA</name>